<keyword evidence="2" id="KW-1185">Reference proteome</keyword>
<protein>
    <submittedName>
        <fullName evidence="1">Uncharacterized protein</fullName>
    </submittedName>
</protein>
<name>A0A067L299_JATCU</name>
<dbReference type="Proteomes" id="UP000027138">
    <property type="component" value="Unassembled WGS sequence"/>
</dbReference>
<gene>
    <name evidence="1" type="ORF">JCGZ_24375</name>
</gene>
<reference evidence="1 2" key="1">
    <citation type="journal article" date="2014" name="PLoS ONE">
        <title>Global Analysis of Gene Expression Profiles in Physic Nut (Jatropha curcas L.) Seedlings Exposed to Salt Stress.</title>
        <authorList>
            <person name="Zhang L."/>
            <person name="Zhang C."/>
            <person name="Wu P."/>
            <person name="Chen Y."/>
            <person name="Li M."/>
            <person name="Jiang H."/>
            <person name="Wu G."/>
        </authorList>
    </citation>
    <scope>NUCLEOTIDE SEQUENCE [LARGE SCALE GENOMIC DNA]</scope>
    <source>
        <strain evidence="2">cv. GZQX0401</strain>
        <tissue evidence="1">Young leaves</tissue>
    </source>
</reference>
<sequence>MRSNKVKEKVVLKDDEVAKDFGNKEHVDDTWQDDEFFKKMFAKKAESEPIVSEKSKKLDKKFKKLHLFMKSKGIDGYVDLDDDDDEELELKQVPL</sequence>
<proteinExistence type="predicted"/>
<evidence type="ECO:0000313" key="2">
    <source>
        <dbReference type="Proteomes" id="UP000027138"/>
    </source>
</evidence>
<accession>A0A067L299</accession>
<organism evidence="1 2">
    <name type="scientific">Jatropha curcas</name>
    <name type="common">Barbados nut</name>
    <dbReference type="NCBI Taxonomy" id="180498"/>
    <lineage>
        <taxon>Eukaryota</taxon>
        <taxon>Viridiplantae</taxon>
        <taxon>Streptophyta</taxon>
        <taxon>Embryophyta</taxon>
        <taxon>Tracheophyta</taxon>
        <taxon>Spermatophyta</taxon>
        <taxon>Magnoliopsida</taxon>
        <taxon>eudicotyledons</taxon>
        <taxon>Gunneridae</taxon>
        <taxon>Pentapetalae</taxon>
        <taxon>rosids</taxon>
        <taxon>fabids</taxon>
        <taxon>Malpighiales</taxon>
        <taxon>Euphorbiaceae</taxon>
        <taxon>Crotonoideae</taxon>
        <taxon>Jatropheae</taxon>
        <taxon>Jatropha</taxon>
    </lineage>
</organism>
<dbReference type="EMBL" id="KK914294">
    <property type="protein sequence ID" value="KDP42601.1"/>
    <property type="molecule type" value="Genomic_DNA"/>
</dbReference>
<evidence type="ECO:0000313" key="1">
    <source>
        <dbReference type="EMBL" id="KDP42601.1"/>
    </source>
</evidence>
<dbReference type="AlphaFoldDB" id="A0A067L299"/>